<accession>A0A517QLX3</accession>
<dbReference type="CDD" id="cd02891">
    <property type="entry name" value="A2M_like"/>
    <property type="match status" value="1"/>
</dbReference>
<dbReference type="OrthoDB" id="9767116at2"/>
<dbReference type="EMBL" id="CP036267">
    <property type="protein sequence ID" value="QDT32633.1"/>
    <property type="molecule type" value="Genomic_DNA"/>
</dbReference>
<dbReference type="InterPro" id="IPR002890">
    <property type="entry name" value="MG2"/>
</dbReference>
<dbReference type="InterPro" id="IPR011626">
    <property type="entry name" value="Alpha-macroglobulin_TED"/>
</dbReference>
<dbReference type="InterPro" id="IPR008930">
    <property type="entry name" value="Terpenoid_cyclase/PrenylTrfase"/>
</dbReference>
<evidence type="ECO:0000313" key="6">
    <source>
        <dbReference type="Proteomes" id="UP000315724"/>
    </source>
</evidence>
<keyword evidence="2" id="KW-0732">Signal</keyword>
<dbReference type="KEGG" id="tpol:Mal48_18800"/>
<dbReference type="RefSeq" id="WP_145198032.1">
    <property type="nucleotide sequence ID" value="NZ_CP036267.1"/>
</dbReference>
<name>A0A517QLX3_9PLAN</name>
<gene>
    <name evidence="5" type="ORF">Mal48_18800</name>
</gene>
<reference evidence="5 6" key="1">
    <citation type="submission" date="2019-02" db="EMBL/GenBank/DDBJ databases">
        <title>Deep-cultivation of Planctomycetes and their phenomic and genomic characterization uncovers novel biology.</title>
        <authorList>
            <person name="Wiegand S."/>
            <person name="Jogler M."/>
            <person name="Boedeker C."/>
            <person name="Pinto D."/>
            <person name="Vollmers J."/>
            <person name="Rivas-Marin E."/>
            <person name="Kohn T."/>
            <person name="Peeters S.H."/>
            <person name="Heuer A."/>
            <person name="Rast P."/>
            <person name="Oberbeckmann S."/>
            <person name="Bunk B."/>
            <person name="Jeske O."/>
            <person name="Meyerdierks A."/>
            <person name="Storesund J.E."/>
            <person name="Kallscheuer N."/>
            <person name="Luecker S."/>
            <person name="Lage O.M."/>
            <person name="Pohl T."/>
            <person name="Merkel B.J."/>
            <person name="Hornburger P."/>
            <person name="Mueller R.-W."/>
            <person name="Bruemmer F."/>
            <person name="Labrenz M."/>
            <person name="Spormann A.M."/>
            <person name="Op den Camp H."/>
            <person name="Overmann J."/>
            <person name="Amann R."/>
            <person name="Jetten M.S.M."/>
            <person name="Mascher T."/>
            <person name="Medema M.H."/>
            <person name="Devos D.P."/>
            <person name="Kaster A.-K."/>
            <person name="Ovreas L."/>
            <person name="Rohde M."/>
            <person name="Galperin M.Y."/>
            <person name="Jogler C."/>
        </authorList>
    </citation>
    <scope>NUCLEOTIDE SEQUENCE [LARGE SCALE GENOMIC DNA]</scope>
    <source>
        <strain evidence="5 6">Mal48</strain>
    </source>
</reference>
<dbReference type="InterPro" id="IPR041555">
    <property type="entry name" value="MG3"/>
</dbReference>
<dbReference type="InterPro" id="IPR047565">
    <property type="entry name" value="Alpha-macroglob_thiol-ester_cl"/>
</dbReference>
<dbReference type="Pfam" id="PF01835">
    <property type="entry name" value="MG2"/>
    <property type="match status" value="1"/>
</dbReference>
<evidence type="ECO:0000259" key="4">
    <source>
        <dbReference type="SMART" id="SM01360"/>
    </source>
</evidence>
<dbReference type="InterPro" id="IPR013783">
    <property type="entry name" value="Ig-like_fold"/>
</dbReference>
<dbReference type="InterPro" id="IPR011625">
    <property type="entry name" value="A2M_N_BRD"/>
</dbReference>
<dbReference type="Pfam" id="PF17973">
    <property type="entry name" value="bMG10"/>
    <property type="match status" value="1"/>
</dbReference>
<dbReference type="Gene3D" id="2.60.40.10">
    <property type="entry name" value="Immunoglobulins"/>
    <property type="match status" value="1"/>
</dbReference>
<dbReference type="Gene3D" id="2.60.40.1930">
    <property type="match status" value="1"/>
</dbReference>
<protein>
    <submittedName>
        <fullName evidence="5">MG2 domain protein</fullName>
    </submittedName>
</protein>
<evidence type="ECO:0000256" key="1">
    <source>
        <dbReference type="ARBA" id="ARBA00010556"/>
    </source>
</evidence>
<proteinExistence type="inferred from homology"/>
<feature type="signal peptide" evidence="2">
    <location>
        <begin position="1"/>
        <end position="24"/>
    </location>
</feature>
<dbReference type="SUPFAM" id="SSF48239">
    <property type="entry name" value="Terpenoid cyclases/Protein prenyltransferases"/>
    <property type="match status" value="1"/>
</dbReference>
<dbReference type="InterPro" id="IPR051802">
    <property type="entry name" value="YfhM-like"/>
</dbReference>
<dbReference type="Pfam" id="PF07703">
    <property type="entry name" value="A2M_BRD"/>
    <property type="match status" value="1"/>
</dbReference>
<feature type="chain" id="PRO_5021706418" evidence="2">
    <location>
        <begin position="25"/>
        <end position="2055"/>
    </location>
</feature>
<dbReference type="Proteomes" id="UP000315724">
    <property type="component" value="Chromosome"/>
</dbReference>
<dbReference type="GO" id="GO:0004866">
    <property type="term" value="F:endopeptidase inhibitor activity"/>
    <property type="evidence" value="ECO:0007669"/>
    <property type="project" value="InterPro"/>
</dbReference>
<feature type="domain" description="Alpha-2-macroglobulin" evidence="4">
    <location>
        <begin position="1292"/>
        <end position="1382"/>
    </location>
</feature>
<dbReference type="SMART" id="SM01360">
    <property type="entry name" value="A2M"/>
    <property type="match status" value="1"/>
</dbReference>
<dbReference type="SMART" id="SM01359">
    <property type="entry name" value="A2M_N_2"/>
    <property type="match status" value="1"/>
</dbReference>
<dbReference type="InterPro" id="IPR011990">
    <property type="entry name" value="TPR-like_helical_dom_sf"/>
</dbReference>
<evidence type="ECO:0000313" key="5">
    <source>
        <dbReference type="EMBL" id="QDT32633.1"/>
    </source>
</evidence>
<evidence type="ECO:0000259" key="3">
    <source>
        <dbReference type="SMART" id="SM01359"/>
    </source>
</evidence>
<dbReference type="PANTHER" id="PTHR40094:SF1">
    <property type="entry name" value="UBIQUITIN DOMAIN-CONTAINING PROTEIN"/>
    <property type="match status" value="1"/>
</dbReference>
<organism evidence="5 6">
    <name type="scientific">Thalassoglobus polymorphus</name>
    <dbReference type="NCBI Taxonomy" id="2527994"/>
    <lineage>
        <taxon>Bacteria</taxon>
        <taxon>Pseudomonadati</taxon>
        <taxon>Planctomycetota</taxon>
        <taxon>Planctomycetia</taxon>
        <taxon>Planctomycetales</taxon>
        <taxon>Planctomycetaceae</taxon>
        <taxon>Thalassoglobus</taxon>
    </lineage>
</organism>
<sequence length="2055" mass="233236" precursor="true">MARLIKPGLLLVCLTLTGMIVTMAADKPIPDLRVEAEKLLQQGQYKEAFTLFEQLVKNEKNSGQNLVDDIQKSVQCLNQLQRHAELDDLLEQILEAHPEDWRAFWSVAEQKMQNVHYGFVVAGEFKRGQQRGGGQYSDASARDRVQALRWLAKAKELKPEGTPGALAADFYKFYASAVRDGRHGTQAWLLQDLTDLETLPDFVTGYGYRQGRQRTQGAPVDENGDPVYYDIPESFESARNDGERWRWLLTEVAQANPSRDNEIHMEFAQFAHQQFGVRTLQQWGTRLPTAESEEEKETGTWELSTLENNETISQLATGVKRFTLRDDYYFISLFKGLAASKSRSYSEPAFQQLAQIYEDRQQYPQAALVWAESIRKHGDSRNKHKQKRLDQIVKNWGQLEPITSQPAGKGATIDYRYRNGDQVSFKAYELNVPLLLDDVKAYLKSSPQRIDWQKTQIGNIGYRIVQQNESKYLGKQVADWRLELEPRPNHYDRRVTVTTPLQKAGAYLLVAQMKDGNLSRIIVWLDDTAIVKKNLNGKSMYFVADAVTGEPISKMKVDFFGWKQERVENTKRQFRLVTQQLAEFTDNEGMIETDAKLMNRDYQWLATAKDDRGRLAYLGFSNVWYNQFSVQSYQQRKAYVVTDRPVYRPDQKVEFKFWMREAKYDQTDSSLFASKEFTVHIQDPQGTEVFKLKKKTDEYGGLAGEFTLPEDAKLGQYYLYIDHNHGVGGGNHFRVEEYKKPEFEVTIETPDKPAELGETIKATIQAKYYYGAPVSDAKVSFKVERSQHDSRWFPVTRWDWLYGNGYWWYTSDYDWYPGFNRWGCLSPRPFWQNWNPNPPELVLDQEVEIGPDGTVEFEIDTSLAKALHGDHDHEYQITAEVTDASRRTIVGSGKILVAREPFKVFTWTNRGHYRIGDTITANFQARTIAGSGVQGTGKLKLLRINYEGDQPKETVVEEWDLDTNADGQAEQKIKANSVGQYRLSYSVTSDNRTIEGGYLFVIRGVGFDGSGYRFNDLELVANQKTYKPGDDVELLINTNRIGSTVLLFVRPSNGVYAGRPQVHRIEGKSKTVKIGVAQKDMPNFFVEAITISNGDLHTAVQQIAVPPEDRVINVEIVSDEERYLPGADAKVKVKLTDETGEPFVGSVVMSVYDRAVEYISGGSNVPEIREFFWNWKRNHRPTTEHSLERYFGLLMKQGEIHMTHLGAFGDEIANRDNKKLDAIKEPQALGMSSRSMMRKGGALMPASAPAMELASGDAAGFGGGGGGGIGSFGAKAQPEMVQPTVRENFADTAFWKADLTTNKNGIADISFEMPENLSAWKLRAWGMGHGTNVGEGTSEVVTAKNLVVRLQAPRFFVEKDEVVLSAVVHNYLEQEKSVQVAINLEGETLALISETDRQRTVTISAGGEARIDWRVKAIAEGTATVTMQALTDEESDAMKMEFPVFVHGFLKTESFSGVIRPQEKNGKLIFSVPEDRRPQESRLEIRYSPTLAGAMVDALPYLVEYPYGCTEQTLNRFVPTVITQGILQRMNLDLAAIQEKRTNLNAQEIGDDIERATQWKRFKRNPVFDEAEVSRMVKKGVQDLTAMQNSDGGWGWFSGYGERSYPHTTAVVVHGLQQAQKNDIAIVDGIVEQGIAWLQRYQAQQVELLQEGLRHADDPKRKKPYKTQANNIDALVFSVLVESKIANEDMQRFLYRDRLKLSLYAQSQLGLALDTLGEDEQRDMIVRNIDQFITVDDENQTAYIDMPNNTYWWYWYGSNIEANAHHLKLLARINPQDPKAAGLVKYILNNRKHGTYWTNTRDTAYCIEALADYLEATDELSPELTVEVWVDGEKKQTVEITKENLFSFDNSFILEGESLTSGEHTVELRKSGKGPLYHNAYLTYFSLEDFITKAGLEIKVQRKFYKLVQNKDATATVAGSRGQVVDQKKLKYDRVELENLDEVTSGDLIEVELEIDSKNDYEYVIFEDLKAAGAEAVDLQSGYTKDGLGAYVEFRDERVAFFMRTLSRGKHSVSYRLRAEIPGQFSALPARAYAMYAPELKANSDEMKIKIADAE</sequence>
<dbReference type="SMART" id="SM01419">
    <property type="entry name" value="Thiol-ester_cl"/>
    <property type="match status" value="1"/>
</dbReference>
<dbReference type="InterPro" id="IPR041246">
    <property type="entry name" value="Bact_MG10"/>
</dbReference>
<dbReference type="InterPro" id="IPR001599">
    <property type="entry name" value="Macroglobln_a2"/>
</dbReference>
<dbReference type="Pfam" id="PF17791">
    <property type="entry name" value="MG3"/>
    <property type="match status" value="1"/>
</dbReference>
<dbReference type="Gene3D" id="2.60.40.1940">
    <property type="match status" value="1"/>
</dbReference>
<dbReference type="Pfam" id="PF00207">
    <property type="entry name" value="A2M"/>
    <property type="match status" value="1"/>
</dbReference>
<comment type="similarity">
    <text evidence="1">Belongs to the protease inhibitor I39 (alpha-2-macroglobulin) family. Bacterial alpha-2-macroglobulin subfamily.</text>
</comment>
<dbReference type="Gene3D" id="1.25.40.10">
    <property type="entry name" value="Tetratricopeptide repeat domain"/>
    <property type="match status" value="1"/>
</dbReference>
<dbReference type="GO" id="GO:0005615">
    <property type="term" value="C:extracellular space"/>
    <property type="evidence" value="ECO:0007669"/>
    <property type="project" value="InterPro"/>
</dbReference>
<dbReference type="Gene3D" id="1.50.10.20">
    <property type="match status" value="1"/>
</dbReference>
<dbReference type="PANTHER" id="PTHR40094">
    <property type="entry name" value="ALPHA-2-MACROGLOBULIN HOMOLOG"/>
    <property type="match status" value="1"/>
</dbReference>
<keyword evidence="6" id="KW-1185">Reference proteome</keyword>
<feature type="domain" description="Alpha-2-macroglobulin bait region" evidence="3">
    <location>
        <begin position="1017"/>
        <end position="1159"/>
    </location>
</feature>
<evidence type="ECO:0000256" key="2">
    <source>
        <dbReference type="SAM" id="SignalP"/>
    </source>
</evidence>
<dbReference type="Pfam" id="PF07678">
    <property type="entry name" value="TED_complement"/>
    <property type="match status" value="1"/>
</dbReference>